<proteinExistence type="predicted"/>
<dbReference type="GO" id="GO:0003677">
    <property type="term" value="F:DNA binding"/>
    <property type="evidence" value="ECO:0007669"/>
    <property type="project" value="UniProtKB-KW"/>
</dbReference>
<dbReference type="InterPro" id="IPR009061">
    <property type="entry name" value="DNA-bd_dom_put_sf"/>
</dbReference>
<feature type="domain" description="HTH merR-type" evidence="2">
    <location>
        <begin position="10"/>
        <end position="78"/>
    </location>
</feature>
<dbReference type="PROSITE" id="PS50937">
    <property type="entry name" value="HTH_MERR_2"/>
    <property type="match status" value="1"/>
</dbReference>
<protein>
    <submittedName>
        <fullName evidence="3">DNA-binding transcriptional regulator, MerR family</fullName>
    </submittedName>
</protein>
<gene>
    <name evidence="3" type="ORF">SAMN05421774_102279</name>
</gene>
<evidence type="ECO:0000313" key="3">
    <source>
        <dbReference type="EMBL" id="SIS79057.1"/>
    </source>
</evidence>
<evidence type="ECO:0000259" key="2">
    <source>
        <dbReference type="PROSITE" id="PS50937"/>
    </source>
</evidence>
<dbReference type="STRING" id="1086013.SAMN05421774_102279"/>
<dbReference type="RefSeq" id="WP_229740461.1">
    <property type="nucleotide sequence ID" value="NZ_BMEH01000002.1"/>
</dbReference>
<dbReference type="SMART" id="SM00422">
    <property type="entry name" value="HTH_MERR"/>
    <property type="match status" value="1"/>
</dbReference>
<keyword evidence="4" id="KW-1185">Reference proteome</keyword>
<accession>A0A1N7LZ20</accession>
<dbReference type="AlphaFoldDB" id="A0A1N7LZ20"/>
<evidence type="ECO:0000256" key="1">
    <source>
        <dbReference type="SAM" id="MobiDB-lite"/>
    </source>
</evidence>
<feature type="compositionally biased region" description="Low complexity" evidence="1">
    <location>
        <begin position="160"/>
        <end position="172"/>
    </location>
</feature>
<name>A0A1N7LZ20_9RHOB</name>
<dbReference type="InterPro" id="IPR000551">
    <property type="entry name" value="MerR-type_HTH_dom"/>
</dbReference>
<dbReference type="GO" id="GO:0006355">
    <property type="term" value="P:regulation of DNA-templated transcription"/>
    <property type="evidence" value="ECO:0007669"/>
    <property type="project" value="InterPro"/>
</dbReference>
<keyword evidence="3" id="KW-0238">DNA-binding</keyword>
<feature type="region of interest" description="Disordered" evidence="1">
    <location>
        <begin position="95"/>
        <end position="277"/>
    </location>
</feature>
<feature type="compositionally biased region" description="Basic and acidic residues" evidence="1">
    <location>
        <begin position="185"/>
        <end position="195"/>
    </location>
</feature>
<sequence>MEKSPDAFRTISEVADLLEVPAHVLRFWESRFTQIRPVKRAGGRRYYRPTDVALLAGIRRLLHDQGITIRGVQKILREQGVRHVCELADQGLASDAQQEWSDEDATVVAPPPAGAERVIPWPGPRQPDAALPLPAGAVENAETQPQADGPSGPSDPPLPDSALSAPDLSAPDTQPAPSLDALDEAALHEPAEHLMVEAAPAASGGTLSIPPEPVADDQPSVTDHAPLTAAEEDDMLRAPPEAPPAGTSAEGHLAGDDPPVPDLSDPSGAAAHPFEGLPLFAQPPAPVSLSAPVLRVPETAQSSAPDDMQYDMPLLARHIRRISPSAQNRMILRDIARDLRLLRDRIDGGHV</sequence>
<dbReference type="SUPFAM" id="SSF46955">
    <property type="entry name" value="Putative DNA-binding domain"/>
    <property type="match status" value="1"/>
</dbReference>
<dbReference type="CDD" id="cd04765">
    <property type="entry name" value="HTH_MlrA-like_sg2"/>
    <property type="match status" value="1"/>
</dbReference>
<evidence type="ECO:0000313" key="4">
    <source>
        <dbReference type="Proteomes" id="UP000186141"/>
    </source>
</evidence>
<dbReference type="Proteomes" id="UP000186141">
    <property type="component" value="Unassembled WGS sequence"/>
</dbReference>
<organism evidence="3 4">
    <name type="scientific">Gemmobacter megaterium</name>
    <dbReference type="NCBI Taxonomy" id="1086013"/>
    <lineage>
        <taxon>Bacteria</taxon>
        <taxon>Pseudomonadati</taxon>
        <taxon>Pseudomonadota</taxon>
        <taxon>Alphaproteobacteria</taxon>
        <taxon>Rhodobacterales</taxon>
        <taxon>Paracoccaceae</taxon>
        <taxon>Gemmobacter</taxon>
    </lineage>
</organism>
<dbReference type="EMBL" id="FTOT01000002">
    <property type="protein sequence ID" value="SIS79057.1"/>
    <property type="molecule type" value="Genomic_DNA"/>
</dbReference>
<dbReference type="Gene3D" id="1.10.1660.10">
    <property type="match status" value="1"/>
</dbReference>
<dbReference type="Pfam" id="PF13411">
    <property type="entry name" value="MerR_1"/>
    <property type="match status" value="1"/>
</dbReference>
<reference evidence="3 4" key="1">
    <citation type="submission" date="2017-01" db="EMBL/GenBank/DDBJ databases">
        <authorList>
            <person name="Mah S.A."/>
            <person name="Swanson W.J."/>
            <person name="Moy G.W."/>
            <person name="Vacquier V.D."/>
        </authorList>
    </citation>
    <scope>NUCLEOTIDE SEQUENCE [LARGE SCALE GENOMIC DNA]</scope>
    <source>
        <strain evidence="3 4">DSM 26375</strain>
    </source>
</reference>